<protein>
    <recommendedName>
        <fullName evidence="3 9">3-deoxy-D-manno-octulosonic acid transferase</fullName>
        <shortName evidence="9">Kdo transferase</shortName>
        <ecNumber evidence="2 9">2.4.99.12</ecNumber>
    </recommendedName>
    <alternativeName>
        <fullName evidence="5 9">Lipid IV(A) 3-deoxy-D-manno-octulosonic acid transferase</fullName>
    </alternativeName>
</protein>
<evidence type="ECO:0000256" key="7">
    <source>
        <dbReference type="PIRSR" id="PIRSR639901-1"/>
    </source>
</evidence>
<evidence type="ECO:0000256" key="9">
    <source>
        <dbReference type="RuleBase" id="RU365103"/>
    </source>
</evidence>
<dbReference type="GO" id="GO:0009245">
    <property type="term" value="P:lipid A biosynthetic process"/>
    <property type="evidence" value="ECO:0007669"/>
    <property type="project" value="TreeGrafter"/>
</dbReference>
<dbReference type="GO" id="GO:0005886">
    <property type="term" value="C:plasma membrane"/>
    <property type="evidence" value="ECO:0007669"/>
    <property type="project" value="UniProtKB-SubCell"/>
</dbReference>
<feature type="active site" description="Proton acceptor" evidence="7">
    <location>
        <position position="60"/>
    </location>
</feature>
<dbReference type="Gene3D" id="3.40.50.2000">
    <property type="entry name" value="Glycogen Phosphorylase B"/>
    <property type="match status" value="1"/>
</dbReference>
<dbReference type="InterPro" id="IPR039901">
    <property type="entry name" value="Kdotransferase"/>
</dbReference>
<feature type="site" description="Transition state stabilizer" evidence="8">
    <location>
        <position position="209"/>
    </location>
</feature>
<evidence type="ECO:0000256" key="5">
    <source>
        <dbReference type="ARBA" id="ARBA00031445"/>
    </source>
</evidence>
<evidence type="ECO:0000256" key="4">
    <source>
        <dbReference type="ARBA" id="ARBA00022679"/>
    </source>
</evidence>
<evidence type="ECO:0000259" key="10">
    <source>
        <dbReference type="Pfam" id="PF04413"/>
    </source>
</evidence>
<dbReference type="UniPathway" id="UPA00958"/>
<dbReference type="InterPro" id="IPR038107">
    <property type="entry name" value="Glycos_transf_N_sf"/>
</dbReference>
<evidence type="ECO:0000256" key="3">
    <source>
        <dbReference type="ARBA" id="ARBA00019077"/>
    </source>
</evidence>
<dbReference type="GO" id="GO:0043842">
    <property type="term" value="F:Kdo transferase activity"/>
    <property type="evidence" value="ECO:0007669"/>
    <property type="project" value="UniProtKB-EC"/>
</dbReference>
<dbReference type="EMBL" id="JDST02000012">
    <property type="protein sequence ID" value="KFB78011.1"/>
    <property type="molecule type" value="Genomic_DNA"/>
</dbReference>
<dbReference type="GO" id="GO:0009244">
    <property type="term" value="P:lipopolysaccharide core region biosynthetic process"/>
    <property type="evidence" value="ECO:0007669"/>
    <property type="project" value="UniProtKB-UniRule"/>
</dbReference>
<dbReference type="RefSeq" id="WP_046536169.1">
    <property type="nucleotide sequence ID" value="NZ_JDST02000012.1"/>
</dbReference>
<dbReference type="PANTHER" id="PTHR42755">
    <property type="entry name" value="3-DEOXY-MANNO-OCTULOSONATE CYTIDYLYLTRANSFERASE"/>
    <property type="match status" value="1"/>
</dbReference>
<dbReference type="AlphaFoldDB" id="A0A080MAK2"/>
<dbReference type="STRING" id="1453999.AW06_000683"/>
<evidence type="ECO:0000256" key="2">
    <source>
        <dbReference type="ARBA" id="ARBA00012621"/>
    </source>
</evidence>
<accession>A0A7D5ND86</accession>
<comment type="similarity">
    <text evidence="9">Belongs to the glycosyltransferase group 1 family.</text>
</comment>
<evidence type="ECO:0000256" key="1">
    <source>
        <dbReference type="ARBA" id="ARBA00004713"/>
    </source>
</evidence>
<dbReference type="Pfam" id="PF04413">
    <property type="entry name" value="Glycos_transf_N"/>
    <property type="match status" value="1"/>
</dbReference>
<comment type="pathway">
    <text evidence="1 9">Bacterial outer membrane biogenesis; LPS core biosynthesis.</text>
</comment>
<keyword evidence="13" id="KW-1185">Reference proteome</keyword>
<accession>A0A080MAK2</accession>
<dbReference type="NCBIfam" id="NF004388">
    <property type="entry name" value="PRK05749.1-4"/>
    <property type="match status" value="1"/>
</dbReference>
<organism evidence="11 13">
    <name type="scientific">Candidatus Accumulibacter cognatus</name>
    <dbReference type="NCBI Taxonomy" id="2954383"/>
    <lineage>
        <taxon>Bacteria</taxon>
        <taxon>Pseudomonadati</taxon>
        <taxon>Pseudomonadota</taxon>
        <taxon>Betaproteobacteria</taxon>
        <taxon>Candidatus Accumulibacter</taxon>
    </lineage>
</organism>
<evidence type="ECO:0000313" key="11">
    <source>
        <dbReference type="EMBL" id="KFB78011.1"/>
    </source>
</evidence>
<comment type="subcellular location">
    <subcellularLocation>
        <location evidence="9">Cell membrane</location>
    </subcellularLocation>
</comment>
<comment type="function">
    <text evidence="9">Involved in lipopolysaccharide (LPS) biosynthesis. Catalyzes the transfer of 3-deoxy-D-manno-octulosonate (Kdo) residue(s) from CMP-Kdo to lipid IV(A), the tetraacyldisaccharide-1,4'-bisphosphate precursor of lipid A.</text>
</comment>
<dbReference type="EMBL" id="CP058708">
    <property type="protein sequence ID" value="QLH50308.1"/>
    <property type="molecule type" value="Genomic_DNA"/>
</dbReference>
<dbReference type="SUPFAM" id="SSF53756">
    <property type="entry name" value="UDP-Glycosyltransferase/glycogen phosphorylase"/>
    <property type="match status" value="1"/>
</dbReference>
<evidence type="ECO:0000313" key="13">
    <source>
        <dbReference type="Proteomes" id="UP000021315"/>
    </source>
</evidence>
<evidence type="ECO:0000256" key="6">
    <source>
        <dbReference type="ARBA" id="ARBA00049183"/>
    </source>
</evidence>
<reference evidence="11 13" key="1">
    <citation type="submission" date="2014-02" db="EMBL/GenBank/DDBJ databases">
        <title>Expanding our view of genomic diversity in Candidatus Accumulibacter clades.</title>
        <authorList>
            <person name="Skennerton C.T."/>
            <person name="Barr J.J."/>
            <person name="Slater F.R."/>
            <person name="Bond P.L."/>
            <person name="Tyson G.W."/>
        </authorList>
    </citation>
    <scope>NUCLEOTIDE SEQUENCE [LARGE SCALE GENOMIC DNA]</scope>
    <source>
        <strain evidence="13">SK-02</strain>
    </source>
</reference>
<dbReference type="NCBIfam" id="NF004386">
    <property type="entry name" value="PRK05749.1-2"/>
    <property type="match status" value="1"/>
</dbReference>
<reference evidence="12 14" key="2">
    <citation type="journal article" date="2019" name="Microbiome">
        <title>Annotated bacterial chromosomes from frame-shift-corrected long-read metagenomic data.</title>
        <authorList>
            <person name="Arumugam K."/>
            <person name="Bagci C."/>
            <person name="Bessarab I."/>
            <person name="Beier S."/>
            <person name="Buchfink B."/>
            <person name="Gorska A."/>
            <person name="Qiu G."/>
            <person name="Huson D.H."/>
            <person name="Williams R.B.H."/>
        </authorList>
    </citation>
    <scope>NUCLEOTIDE SEQUENCE [LARGE SCALE GENOMIC DNA]</scope>
    <source>
        <strain evidence="12">SSA1</strain>
    </source>
</reference>
<keyword evidence="9" id="KW-0472">Membrane</keyword>
<reference evidence="12" key="3">
    <citation type="submission" date="2020-06" db="EMBL/GenBank/DDBJ databases">
        <authorList>
            <person name="Arumugam K."/>
            <person name="Besarab I."/>
            <person name="Haryono M."/>
            <person name="Bagci C."/>
            <person name="Beier S."/>
            <person name="Buchfink B."/>
            <person name="Gorska A."/>
            <person name="Qiu G."/>
            <person name="Huson D.H."/>
            <person name="Williams R.B."/>
        </authorList>
    </citation>
    <scope>NUCLEOTIDE SEQUENCE</scope>
    <source>
        <strain evidence="12">SSA1</strain>
    </source>
</reference>
<comment type="catalytic activity">
    <reaction evidence="6 9">
        <text>lipid IVA (E. coli) + CMP-3-deoxy-beta-D-manno-octulosonate = alpha-Kdo-(2-&gt;6)-lipid IVA (E. coli) + CMP + H(+)</text>
        <dbReference type="Rhea" id="RHEA:28066"/>
        <dbReference type="ChEBI" id="CHEBI:15378"/>
        <dbReference type="ChEBI" id="CHEBI:58603"/>
        <dbReference type="ChEBI" id="CHEBI:60364"/>
        <dbReference type="ChEBI" id="CHEBI:60377"/>
        <dbReference type="ChEBI" id="CHEBI:85987"/>
        <dbReference type="EC" id="2.4.99.12"/>
    </reaction>
</comment>
<dbReference type="KEGG" id="acog:HWD57_11320"/>
<dbReference type="Proteomes" id="UP000509684">
    <property type="component" value="Chromosome"/>
</dbReference>
<dbReference type="EC" id="2.4.99.12" evidence="2 9"/>
<feature type="site" description="Transition state stabilizer" evidence="8">
    <location>
        <position position="133"/>
    </location>
</feature>
<dbReference type="Gene3D" id="3.40.50.11720">
    <property type="entry name" value="3-Deoxy-D-manno-octulosonic-acid transferase, N-terminal domain"/>
    <property type="match status" value="1"/>
</dbReference>
<keyword evidence="4 9" id="KW-0808">Transferase</keyword>
<dbReference type="FunFam" id="3.40.50.11720:FF:000001">
    <property type="entry name" value="3-deoxy-D-manno-octulosonic acid transferase"/>
    <property type="match status" value="1"/>
</dbReference>
<dbReference type="Proteomes" id="UP000021315">
    <property type="component" value="Unassembled WGS sequence"/>
</dbReference>
<feature type="domain" description="3-deoxy-D-manno-octulosonic-acid transferase N-terminal" evidence="10">
    <location>
        <begin position="34"/>
        <end position="212"/>
    </location>
</feature>
<keyword evidence="9" id="KW-1003">Cell membrane</keyword>
<keyword evidence="9" id="KW-0448">Lipopolysaccharide biosynthesis</keyword>
<name>A0A080MAK2_9PROT</name>
<sequence length="433" mass="47697">MSRLLYSLLFYLAMPLVWLRLFWRARRQPEYLQQLGERHGFYASRPPRPLLWLHAVSVGETRAAAPLIDSLLRAYPRHNVLLTHMTPTGRATGQELVVRHPGRLTQAYLPYDLPDACGRFLDHFQPELGLLMETEVWPNLIETARRRKLPMALINARLSERSQRGYARLPSLIGPALASLSAVVAQTAADAERLQRIGARQVKVCGNLKFDVTPAPAMLQQGSRWRQALAARPVWLAASTREGEEALILDALTELDIPDLLLLLVPRHPQRFAEVAELIGHRRLAFCRRSREELPNRNTQVWLGDSMGEMVAYYALADLALIGGTLLPFGGQNLIEAAACGCPVLLGPHCFNFAEASADAIACGAARAVPDAGAAALAARDLLLHPQALLAMRTAAATFSQAHRGATARTMALIEQLLVKVASTTHETHPSCQ</sequence>
<proteinExistence type="inferred from homology"/>
<evidence type="ECO:0000256" key="8">
    <source>
        <dbReference type="PIRSR" id="PIRSR639901-2"/>
    </source>
</evidence>
<evidence type="ECO:0000313" key="12">
    <source>
        <dbReference type="EMBL" id="QLH50308.1"/>
    </source>
</evidence>
<dbReference type="PANTHER" id="PTHR42755:SF1">
    <property type="entry name" value="3-DEOXY-D-MANNO-OCTULOSONIC ACID TRANSFERASE, MITOCHONDRIAL-RELATED"/>
    <property type="match status" value="1"/>
</dbReference>
<evidence type="ECO:0000313" key="14">
    <source>
        <dbReference type="Proteomes" id="UP000509684"/>
    </source>
</evidence>
<gene>
    <name evidence="11" type="primary">waaA</name>
    <name evidence="11" type="ORF">AW06_000683</name>
    <name evidence="12" type="ORF">HWD57_11320</name>
</gene>
<keyword evidence="11" id="KW-0328">Glycosyltransferase</keyword>
<dbReference type="InterPro" id="IPR007507">
    <property type="entry name" value="Glycos_transf_N"/>
</dbReference>